<dbReference type="EMBL" id="HE600983">
    <property type="protein sequence ID" value="CAP33134.2"/>
    <property type="molecule type" value="Genomic_DNA"/>
</dbReference>
<feature type="region of interest" description="Disordered" evidence="1">
    <location>
        <begin position="634"/>
        <end position="705"/>
    </location>
</feature>
<sequence>MTSNEERNVVQRVIVGHGKYREYRLSNHLFTDRSPLWPSKHEVGELIAEILKSRKSEIHELKRRLKLLEEYLLDWVLIAKVVNRNNENFFLDVVSASPEEIAKFEKENFGSKRSWAKHRDVSELTEKEIQELLSSESDDNKSSKENVEHYEWICRMLSVLTSSYSENVNDEQCSSEMFCGRACTDITCAEGVLTYSGLCLENPGTTRVLAEVQAEISAKAPIDASKVVFLAEEDSPVLEPNIEDPPSPILRTDNATKGSKPTSLSDQDLVKPIIQETIPPKQLVEKSDRAAVVEFDKEKDATAEKKCNGEVKKRPTPTSECHSDNVVKDSVAGEKKGGEEENDENQLSLKNDTCSEVYVGSGPVEIVPFSLLVQESLLTGQHSSAVQVENEVRIEAEDDQKKVEVTDKTDSSSDTATQSLELSSPEVLTATKPTSEEPSLPSATNPSPTETTLTEPTNATSGSPPSRNPAADLSGYSKLGYAKNGGEISRFPICRLTSTRAFKQSIPPATSTQPKISSNIWEQRAQERKEKLVAERQLQQQPPPAAPLTPRTDVKIPNNNRVVEKLRTTKSQGPPPNILVAKPSSQEKEQNKKETPKPAENGGWITFANKKGKNIGLFSPELERTDNTVIISRSQLDDLSNRPTDSPQSNCTPKLTTSRSSEPVKTEICEKAASTNEVTKLEDEDIKAEKRAKRRQRKQDKIKQNKEEEKKVKELKRIEYETNLQKQKKEKEDRHEREFKQKQLEMKKIRQERERMEHRKSMDRMDRNNAGNNERVKMILATKERLEQHLQEKNVAYRVISSKIYIDLRLTELIVANQQHINKTKFEMLEKFQKRISASEITDLFLAFTSHTLEEKESKFQLKELLDYMTSSSFRGSKYQFNIIINHLTEPISPEHEVIQKAFDAFQKTKKLNTSDAMEISSKFFTKILKEFSEMGDKRTPQIIQCEKTLSEYKHHFDEVFTFIGITSYLRTRTETEFFLCEEDSLMVATEPMENCESQKCCVKEEPEIVLDECDEDYEQPEVQDMSCQTDGEPYDLRAASFLPRDD</sequence>
<organism evidence="2 3">
    <name type="scientific">Caenorhabditis briggsae</name>
    <dbReference type="NCBI Taxonomy" id="6238"/>
    <lineage>
        <taxon>Eukaryota</taxon>
        <taxon>Metazoa</taxon>
        <taxon>Ecdysozoa</taxon>
        <taxon>Nematoda</taxon>
        <taxon>Chromadorea</taxon>
        <taxon>Rhabditida</taxon>
        <taxon>Rhabditina</taxon>
        <taxon>Rhabditomorpha</taxon>
        <taxon>Rhabditoidea</taxon>
        <taxon>Rhabditidae</taxon>
        <taxon>Peloderinae</taxon>
        <taxon>Caenorhabditis</taxon>
    </lineage>
</organism>
<gene>
    <name evidence="2 4" type="ORF">CBG14682</name>
    <name evidence="2" type="ORF">CBG_14682</name>
</gene>
<feature type="compositionally biased region" description="Polar residues" evidence="1">
    <location>
        <begin position="641"/>
        <end position="661"/>
    </location>
</feature>
<feature type="compositionally biased region" description="Basic and acidic residues" evidence="1">
    <location>
        <begin position="524"/>
        <end position="534"/>
    </location>
</feature>
<feature type="compositionally biased region" description="Polar residues" evidence="1">
    <location>
        <begin position="501"/>
        <end position="521"/>
    </location>
</feature>
<protein>
    <submittedName>
        <fullName evidence="2">Protein CBG14682</fullName>
    </submittedName>
</protein>
<feature type="compositionally biased region" description="Basic and acidic residues" evidence="1">
    <location>
        <begin position="299"/>
        <end position="313"/>
    </location>
</feature>
<dbReference type="FunCoup" id="A8XKG0">
    <property type="interactions" value="1366"/>
</dbReference>
<dbReference type="HOGENOM" id="CLU_317670_0_0_1"/>
<feature type="region of interest" description="Disordered" evidence="1">
    <location>
        <begin position="389"/>
        <end position="488"/>
    </location>
</feature>
<feature type="region of interest" description="Disordered" evidence="1">
    <location>
        <begin position="750"/>
        <end position="769"/>
    </location>
</feature>
<dbReference type="RefSeq" id="XP_045095484.1">
    <property type="nucleotide sequence ID" value="XM_045239725.1"/>
</dbReference>
<name>A8XKG0_CAEBR</name>
<evidence type="ECO:0000313" key="3">
    <source>
        <dbReference type="Proteomes" id="UP000008549"/>
    </source>
</evidence>
<accession>A8XKG0</accession>
<proteinExistence type="predicted"/>
<evidence type="ECO:0000256" key="1">
    <source>
        <dbReference type="SAM" id="MobiDB-lite"/>
    </source>
</evidence>
<reference evidence="2 3" key="1">
    <citation type="journal article" date="2003" name="PLoS Biol.">
        <title>The genome sequence of Caenorhabditis briggsae: a platform for comparative genomics.</title>
        <authorList>
            <person name="Stein L.D."/>
            <person name="Bao Z."/>
            <person name="Blasiar D."/>
            <person name="Blumenthal T."/>
            <person name="Brent M.R."/>
            <person name="Chen N."/>
            <person name="Chinwalla A."/>
            <person name="Clarke L."/>
            <person name="Clee C."/>
            <person name="Coghlan A."/>
            <person name="Coulson A."/>
            <person name="D'Eustachio P."/>
            <person name="Fitch D.H."/>
            <person name="Fulton L.A."/>
            <person name="Fulton R.E."/>
            <person name="Griffiths-Jones S."/>
            <person name="Harris T.W."/>
            <person name="Hillier L.W."/>
            <person name="Kamath R."/>
            <person name="Kuwabara P.E."/>
            <person name="Mardis E.R."/>
            <person name="Marra M.A."/>
            <person name="Miner T.L."/>
            <person name="Minx P."/>
            <person name="Mullikin J.C."/>
            <person name="Plumb R.W."/>
            <person name="Rogers J."/>
            <person name="Schein J.E."/>
            <person name="Sohrmann M."/>
            <person name="Spieth J."/>
            <person name="Stajich J.E."/>
            <person name="Wei C."/>
            <person name="Willey D."/>
            <person name="Wilson R.K."/>
            <person name="Durbin R."/>
            <person name="Waterston R.H."/>
        </authorList>
    </citation>
    <scope>NUCLEOTIDE SEQUENCE [LARGE SCALE GENOMIC DNA]</scope>
    <source>
        <strain evidence="2 3">AF16</strain>
    </source>
</reference>
<feature type="region of interest" description="Disordered" evidence="1">
    <location>
        <begin position="237"/>
        <end position="272"/>
    </location>
</feature>
<dbReference type="GeneID" id="8586691"/>
<evidence type="ECO:0000313" key="2">
    <source>
        <dbReference type="EMBL" id="CAP33134.2"/>
    </source>
</evidence>
<reference evidence="2 3" key="2">
    <citation type="journal article" date="2011" name="PLoS Genet.">
        <title>Caenorhabditis briggsae recombinant inbred line genotypes reveal inter-strain incompatibility and the evolution of recombination.</title>
        <authorList>
            <person name="Ross J.A."/>
            <person name="Koboldt D.C."/>
            <person name="Staisch J.E."/>
            <person name="Chamberlin H.M."/>
            <person name="Gupta B.P."/>
            <person name="Miller R.D."/>
            <person name="Baird S.E."/>
            <person name="Haag E.S."/>
        </authorList>
    </citation>
    <scope>NUCLEOTIDE SEQUENCE [LARGE SCALE GENOMIC DNA]</scope>
    <source>
        <strain evidence="2 3">AF16</strain>
    </source>
</reference>
<dbReference type="InParanoid" id="A8XKG0"/>
<feature type="compositionally biased region" description="Polar residues" evidence="1">
    <location>
        <begin position="253"/>
        <end position="266"/>
    </location>
</feature>
<feature type="compositionally biased region" description="Basic and acidic residues" evidence="1">
    <location>
        <begin position="321"/>
        <end position="339"/>
    </location>
</feature>
<feature type="region of interest" description="Disordered" evidence="1">
    <location>
        <begin position="299"/>
        <end position="350"/>
    </location>
</feature>
<feature type="region of interest" description="Disordered" evidence="1">
    <location>
        <begin position="501"/>
        <end position="606"/>
    </location>
</feature>
<dbReference type="OMA" id="MSCQTDG"/>
<dbReference type="CTD" id="8586691"/>
<keyword evidence="3" id="KW-1185">Reference proteome</keyword>
<dbReference type="KEGG" id="cbr:CBG_14682"/>
<feature type="compositionally biased region" description="Low complexity" evidence="1">
    <location>
        <begin position="443"/>
        <end position="461"/>
    </location>
</feature>
<evidence type="ECO:0000313" key="4">
    <source>
        <dbReference type="WormBase" id="CBG14682"/>
    </source>
</evidence>
<dbReference type="eggNOG" id="ENOG502TH09">
    <property type="taxonomic scope" value="Eukaryota"/>
</dbReference>
<feature type="compositionally biased region" description="Basic and acidic residues" evidence="1">
    <location>
        <begin position="390"/>
        <end position="411"/>
    </location>
</feature>
<feature type="compositionally biased region" description="Basic and acidic residues" evidence="1">
    <location>
        <begin position="585"/>
        <end position="597"/>
    </location>
</feature>
<feature type="compositionally biased region" description="Basic and acidic residues" evidence="1">
    <location>
        <begin position="750"/>
        <end position="767"/>
    </location>
</feature>
<dbReference type="AlphaFoldDB" id="A8XKG0"/>
<dbReference type="WormBase" id="CBG14682">
    <property type="protein sequence ID" value="CBP44823"/>
    <property type="gene ID" value="WBGene00035104"/>
</dbReference>
<dbReference type="Proteomes" id="UP000008549">
    <property type="component" value="Unassembled WGS sequence"/>
</dbReference>